<organism evidence="3 4">
    <name type="scientific">Streptomyces agglomeratus</name>
    <dbReference type="NCBI Taxonomy" id="285458"/>
    <lineage>
        <taxon>Bacteria</taxon>
        <taxon>Bacillati</taxon>
        <taxon>Actinomycetota</taxon>
        <taxon>Actinomycetes</taxon>
        <taxon>Kitasatosporales</taxon>
        <taxon>Streptomycetaceae</taxon>
        <taxon>Streptomyces</taxon>
    </lineage>
</organism>
<protein>
    <recommendedName>
        <fullName evidence="5">Lipoprotein</fullName>
    </recommendedName>
</protein>
<gene>
    <name evidence="3" type="ORF">AS594_01765</name>
</gene>
<comment type="caution">
    <text evidence="3">The sequence shown here is derived from an EMBL/GenBank/DDBJ whole genome shotgun (WGS) entry which is preliminary data.</text>
</comment>
<dbReference type="Proteomes" id="UP000095759">
    <property type="component" value="Unassembled WGS sequence"/>
</dbReference>
<feature type="region of interest" description="Disordered" evidence="1">
    <location>
        <begin position="32"/>
        <end position="105"/>
    </location>
</feature>
<dbReference type="AlphaFoldDB" id="A0A1E5P1I4"/>
<dbReference type="PROSITE" id="PS51257">
    <property type="entry name" value="PROKAR_LIPOPROTEIN"/>
    <property type="match status" value="1"/>
</dbReference>
<feature type="compositionally biased region" description="Low complexity" evidence="1">
    <location>
        <begin position="42"/>
        <end position="86"/>
    </location>
</feature>
<proteinExistence type="predicted"/>
<feature type="signal peptide" evidence="2">
    <location>
        <begin position="1"/>
        <end position="30"/>
    </location>
</feature>
<evidence type="ECO:0000256" key="2">
    <source>
        <dbReference type="SAM" id="SignalP"/>
    </source>
</evidence>
<evidence type="ECO:0000313" key="3">
    <source>
        <dbReference type="EMBL" id="OEJ23405.1"/>
    </source>
</evidence>
<keyword evidence="4" id="KW-1185">Reference proteome</keyword>
<sequence length="214" mass="22018">MRGRGGITEAHRRPLAVLTLCAALTLTACKADDSAPPGTDETSSTSAAPVTPAAGASAAAPTVTASAARPSTVSKPTPAGSPATAPGEKEPKPPAPGATCDHKMPISPDEIAVNRYTPEGGFHSLIVKHGNWGCGTPDTDGAPFETVGVETFIPIAEDAKITAVTPVVESTENKQITLQQLIDWLVAHPNQGLVFRYHLGPGAKIDTLDQVFTP</sequence>
<evidence type="ECO:0000313" key="4">
    <source>
        <dbReference type="Proteomes" id="UP000095759"/>
    </source>
</evidence>
<reference evidence="3 4" key="1">
    <citation type="submission" date="2016-08" db="EMBL/GenBank/DDBJ databases">
        <title>Complete genome sequence of Streptomyces agglomeratus strain 6-3-2, a novel anti-MRSA actinomycete isolated from Wuli of Tebit, China.</title>
        <authorList>
            <person name="Chen X."/>
        </authorList>
    </citation>
    <scope>NUCLEOTIDE SEQUENCE [LARGE SCALE GENOMIC DNA]</scope>
    <source>
        <strain evidence="3 4">6-3-2</strain>
    </source>
</reference>
<evidence type="ECO:0000256" key="1">
    <source>
        <dbReference type="SAM" id="MobiDB-lite"/>
    </source>
</evidence>
<name>A0A1E5P1I4_9ACTN</name>
<evidence type="ECO:0008006" key="5">
    <source>
        <dbReference type="Google" id="ProtNLM"/>
    </source>
</evidence>
<dbReference type="EMBL" id="MEHJ01000001">
    <property type="protein sequence ID" value="OEJ23405.1"/>
    <property type="molecule type" value="Genomic_DNA"/>
</dbReference>
<feature type="chain" id="PRO_5039322171" description="Lipoprotein" evidence="2">
    <location>
        <begin position="31"/>
        <end position="214"/>
    </location>
</feature>
<accession>A0A1E5P1I4</accession>
<keyword evidence="2" id="KW-0732">Signal</keyword>